<evidence type="ECO:0000259" key="7">
    <source>
        <dbReference type="SMART" id="SM00905"/>
    </source>
</evidence>
<comment type="catalytic activity">
    <reaction evidence="1 6">
        <text>7,8-dihydroneopterin = 6-hydroxymethyl-7,8-dihydropterin + glycolaldehyde</text>
        <dbReference type="Rhea" id="RHEA:10540"/>
        <dbReference type="ChEBI" id="CHEBI:17001"/>
        <dbReference type="ChEBI" id="CHEBI:17071"/>
        <dbReference type="ChEBI" id="CHEBI:44841"/>
        <dbReference type="EC" id="4.1.2.25"/>
    </reaction>
</comment>
<dbReference type="GO" id="GO:0005737">
    <property type="term" value="C:cytoplasm"/>
    <property type="evidence" value="ECO:0007669"/>
    <property type="project" value="TreeGrafter"/>
</dbReference>
<dbReference type="AlphaFoldDB" id="A0A1F2WQE6"/>
<dbReference type="PANTHER" id="PTHR42844">
    <property type="entry name" value="DIHYDRONEOPTERIN ALDOLASE 1-RELATED"/>
    <property type="match status" value="1"/>
</dbReference>
<comment type="pathway">
    <text evidence="2 6">Cofactor biosynthesis; tetrahydrofolate biosynthesis; 2-amino-4-hydroxy-6-hydroxymethyl-7,8-dihydropteridine diphosphate from 7,8-dihydroneopterin triphosphate: step 3/4.</text>
</comment>
<evidence type="ECO:0000313" key="9">
    <source>
        <dbReference type="Proteomes" id="UP000177876"/>
    </source>
</evidence>
<keyword evidence="5 6" id="KW-0456">Lyase</keyword>
<dbReference type="SUPFAM" id="SSF55620">
    <property type="entry name" value="Tetrahydrobiopterin biosynthesis enzymes-like"/>
    <property type="match status" value="1"/>
</dbReference>
<evidence type="ECO:0000256" key="5">
    <source>
        <dbReference type="ARBA" id="ARBA00023239"/>
    </source>
</evidence>
<keyword evidence="4 6" id="KW-0289">Folate biosynthesis</keyword>
<evidence type="ECO:0000256" key="6">
    <source>
        <dbReference type="RuleBase" id="RU362079"/>
    </source>
</evidence>
<dbReference type="UniPathway" id="UPA00077">
    <property type="reaction ID" value="UER00154"/>
</dbReference>
<dbReference type="Proteomes" id="UP000177876">
    <property type="component" value="Unassembled WGS sequence"/>
</dbReference>
<protein>
    <recommendedName>
        <fullName evidence="6">7,8-dihydroneopterin aldolase</fullName>
        <ecNumber evidence="6">4.1.2.25</ecNumber>
    </recommendedName>
</protein>
<proteinExistence type="inferred from homology"/>
<evidence type="ECO:0000256" key="1">
    <source>
        <dbReference type="ARBA" id="ARBA00001353"/>
    </source>
</evidence>
<dbReference type="NCBIfam" id="TIGR00526">
    <property type="entry name" value="folB_dom"/>
    <property type="match status" value="1"/>
</dbReference>
<dbReference type="GO" id="GO:0004150">
    <property type="term" value="F:dihydroneopterin aldolase activity"/>
    <property type="evidence" value="ECO:0007669"/>
    <property type="project" value="UniProtKB-UniRule"/>
</dbReference>
<evidence type="ECO:0000256" key="4">
    <source>
        <dbReference type="ARBA" id="ARBA00022909"/>
    </source>
</evidence>
<dbReference type="InterPro" id="IPR043133">
    <property type="entry name" value="GTP-CH-I_C/QueF"/>
</dbReference>
<evidence type="ECO:0000313" key="8">
    <source>
        <dbReference type="EMBL" id="OFW59059.1"/>
    </source>
</evidence>
<feature type="domain" description="Dihydroneopterin aldolase/epimerase" evidence="7">
    <location>
        <begin position="7"/>
        <end position="119"/>
    </location>
</feature>
<sequence length="123" mass="13711">MPACGKVVISGLKVFAYHGCTAEEKKRGQTFFIDIELEGDFSAAIENDDLNRTIDYNRVVSAVHEIAAGERYDLIETLTGRIGEYLVRETAASRAVVRVRKPEAPLEFEVKEVAVEMVFEDNA</sequence>
<dbReference type="EMBL" id="MELK01000019">
    <property type="protein sequence ID" value="OFW59059.1"/>
    <property type="molecule type" value="Genomic_DNA"/>
</dbReference>
<dbReference type="GO" id="GO:0046656">
    <property type="term" value="P:folic acid biosynthetic process"/>
    <property type="evidence" value="ECO:0007669"/>
    <property type="project" value="UniProtKB-UniRule"/>
</dbReference>
<reference evidence="8 9" key="1">
    <citation type="journal article" date="2016" name="Nat. Commun.">
        <title>Thousands of microbial genomes shed light on interconnected biogeochemical processes in an aquifer system.</title>
        <authorList>
            <person name="Anantharaman K."/>
            <person name="Brown C.T."/>
            <person name="Hug L.A."/>
            <person name="Sharon I."/>
            <person name="Castelle C.J."/>
            <person name="Probst A.J."/>
            <person name="Thomas B.C."/>
            <person name="Singh A."/>
            <person name="Wilkins M.J."/>
            <person name="Karaoz U."/>
            <person name="Brodie E.L."/>
            <person name="Williams K.H."/>
            <person name="Hubbard S.S."/>
            <person name="Banfield J.F."/>
        </authorList>
    </citation>
    <scope>NUCLEOTIDE SEQUENCE [LARGE SCALE GENOMIC DNA]</scope>
</reference>
<comment type="similarity">
    <text evidence="3 6">Belongs to the DHNA family.</text>
</comment>
<dbReference type="PANTHER" id="PTHR42844:SF1">
    <property type="entry name" value="DIHYDRONEOPTERIN ALDOLASE 1-RELATED"/>
    <property type="match status" value="1"/>
</dbReference>
<name>A0A1F2WQE6_9ACTN</name>
<dbReference type="NCBIfam" id="TIGR00525">
    <property type="entry name" value="folB"/>
    <property type="match status" value="1"/>
</dbReference>
<organism evidence="8 9">
    <name type="scientific">Candidatus Solincola sediminis</name>
    <dbReference type="NCBI Taxonomy" id="1797199"/>
    <lineage>
        <taxon>Bacteria</taxon>
        <taxon>Bacillati</taxon>
        <taxon>Actinomycetota</taxon>
        <taxon>Candidatus Geothermincolia</taxon>
        <taxon>Candidatus Geothermincolales</taxon>
        <taxon>Candidatus Geothermincolaceae</taxon>
        <taxon>Candidatus Solincola</taxon>
    </lineage>
</organism>
<dbReference type="GO" id="GO:0046654">
    <property type="term" value="P:tetrahydrofolate biosynthetic process"/>
    <property type="evidence" value="ECO:0007669"/>
    <property type="project" value="UniProtKB-UniRule"/>
</dbReference>
<dbReference type="Gene3D" id="3.30.1130.10">
    <property type="match status" value="1"/>
</dbReference>
<comment type="function">
    <text evidence="6">Catalyzes the conversion of 7,8-dihydroneopterin to 6-hydroxymethyl-7,8-dihydropterin.</text>
</comment>
<dbReference type="InterPro" id="IPR006156">
    <property type="entry name" value="Dihydroneopterin_aldolase"/>
</dbReference>
<evidence type="ECO:0000256" key="3">
    <source>
        <dbReference type="ARBA" id="ARBA00005708"/>
    </source>
</evidence>
<dbReference type="InterPro" id="IPR006157">
    <property type="entry name" value="FolB_dom"/>
</dbReference>
<dbReference type="SMART" id="SM00905">
    <property type="entry name" value="FolB"/>
    <property type="match status" value="1"/>
</dbReference>
<gene>
    <name evidence="8" type="ORF">A2Y75_00510</name>
</gene>
<accession>A0A1F2WQE6</accession>
<dbReference type="STRING" id="1797197.A2Y75_00510"/>
<dbReference type="EC" id="4.1.2.25" evidence="6"/>
<comment type="caution">
    <text evidence="8">The sequence shown here is derived from an EMBL/GenBank/DDBJ whole genome shotgun (WGS) entry which is preliminary data.</text>
</comment>
<dbReference type="Pfam" id="PF02152">
    <property type="entry name" value="FolB"/>
    <property type="match status" value="1"/>
</dbReference>
<evidence type="ECO:0000256" key="2">
    <source>
        <dbReference type="ARBA" id="ARBA00005013"/>
    </source>
</evidence>